<keyword evidence="8" id="KW-0915">Sodium</keyword>
<evidence type="ECO:0000256" key="6">
    <source>
        <dbReference type="ARBA" id="ARBA00022847"/>
    </source>
</evidence>
<dbReference type="AlphaFoldDB" id="A0A381Q6M5"/>
<evidence type="ECO:0000256" key="1">
    <source>
        <dbReference type="ARBA" id="ARBA00004651"/>
    </source>
</evidence>
<name>A0A381Q6M5_9ZZZZ</name>
<keyword evidence="4" id="KW-1003">Cell membrane</keyword>
<evidence type="ECO:0000256" key="10">
    <source>
        <dbReference type="ARBA" id="ARBA00023136"/>
    </source>
</evidence>
<dbReference type="GO" id="GO:0006814">
    <property type="term" value="P:sodium ion transport"/>
    <property type="evidence" value="ECO:0007669"/>
    <property type="project" value="UniProtKB-KW"/>
</dbReference>
<accession>A0A381Q6M5</accession>
<keyword evidence="10 12" id="KW-0472">Membrane</keyword>
<dbReference type="InterPro" id="IPR038377">
    <property type="entry name" value="Na/Glc_symporter_sf"/>
</dbReference>
<keyword evidence="6" id="KW-0769">Symport</keyword>
<dbReference type="PANTHER" id="PTHR48086:SF3">
    <property type="entry name" value="SODIUM_PROLINE SYMPORTER"/>
    <property type="match status" value="1"/>
</dbReference>
<feature type="transmembrane region" description="Helical" evidence="12">
    <location>
        <begin position="125"/>
        <end position="143"/>
    </location>
</feature>
<evidence type="ECO:0000256" key="11">
    <source>
        <dbReference type="ARBA" id="ARBA00023201"/>
    </source>
</evidence>
<keyword evidence="3" id="KW-0813">Transport</keyword>
<dbReference type="PROSITE" id="PS50283">
    <property type="entry name" value="NA_SOLUT_SYMP_3"/>
    <property type="match status" value="1"/>
</dbReference>
<keyword evidence="11" id="KW-0739">Sodium transport</keyword>
<dbReference type="EMBL" id="UINC01001216">
    <property type="protein sequence ID" value="SUZ74588.1"/>
    <property type="molecule type" value="Genomic_DNA"/>
</dbReference>
<keyword evidence="5 12" id="KW-0812">Transmembrane</keyword>
<dbReference type="Pfam" id="PF00474">
    <property type="entry name" value="SSF"/>
    <property type="match status" value="1"/>
</dbReference>
<protein>
    <submittedName>
        <fullName evidence="13">Uncharacterized protein</fullName>
    </submittedName>
</protein>
<evidence type="ECO:0000256" key="4">
    <source>
        <dbReference type="ARBA" id="ARBA00022475"/>
    </source>
</evidence>
<comment type="similarity">
    <text evidence="2">Belongs to the sodium:solute symporter (SSF) (TC 2.A.21) family.</text>
</comment>
<evidence type="ECO:0000256" key="2">
    <source>
        <dbReference type="ARBA" id="ARBA00006434"/>
    </source>
</evidence>
<feature type="transmembrane region" description="Helical" evidence="12">
    <location>
        <begin position="191"/>
        <end position="214"/>
    </location>
</feature>
<feature type="transmembrane region" description="Helical" evidence="12">
    <location>
        <begin position="6"/>
        <end position="25"/>
    </location>
</feature>
<evidence type="ECO:0000313" key="13">
    <source>
        <dbReference type="EMBL" id="SUZ74588.1"/>
    </source>
</evidence>
<dbReference type="GO" id="GO:0005886">
    <property type="term" value="C:plasma membrane"/>
    <property type="evidence" value="ECO:0007669"/>
    <property type="project" value="UniProtKB-SubCell"/>
</dbReference>
<dbReference type="Gene3D" id="1.20.1730.10">
    <property type="entry name" value="Sodium/glucose cotransporter"/>
    <property type="match status" value="1"/>
</dbReference>
<feature type="transmembrane region" description="Helical" evidence="12">
    <location>
        <begin position="368"/>
        <end position="385"/>
    </location>
</feature>
<reference evidence="13" key="1">
    <citation type="submission" date="2018-05" db="EMBL/GenBank/DDBJ databases">
        <authorList>
            <person name="Lanie J.A."/>
            <person name="Ng W.-L."/>
            <person name="Kazmierczak K.M."/>
            <person name="Andrzejewski T.M."/>
            <person name="Davidsen T.M."/>
            <person name="Wayne K.J."/>
            <person name="Tettelin H."/>
            <person name="Glass J.I."/>
            <person name="Rusch D."/>
            <person name="Podicherti R."/>
            <person name="Tsui H.-C.T."/>
            <person name="Winkler M.E."/>
        </authorList>
    </citation>
    <scope>NUCLEOTIDE SEQUENCE</scope>
</reference>
<gene>
    <name evidence="13" type="ORF">METZ01_LOCUS27442</name>
</gene>
<sequence length="494" mass="52849">MDWLVQHWFAVILFAGYATLLIIHARAGFKTSDSVDEYFVGGRRFGGAVIGVSFFATFASTNSYIGHAGKGYAYGAPWLVFPALIVLATWLSWRLVGPRLRYFTTALESVTVPDFLAVRFASPSLRALTGLVVAFSSLLYLIAIFKGAGNLFQVFLDIPYRSAVALTLVIVMAYTSVGGFFSVVRTDVVQGILMVVGSMLIFGFVTHAAGGIASVATLFDRPDTEHLFSLNAELPFAVLIGIAMAGSLKLLVDPRQLSRFYGLKDARSLRAGIWIAAIGILLIQFSLFPVGLYARMLLEGVSDTDLVVPMLVNDVNVFPIIVADFLVVAITAAAMSSMDSVLLVAGSVLSRDVVGSFRELAGSESVRWSRWGIVGIALAAALIALNPPGGIVEITIFSGSLYAVCFVPTVILGLHWERGDSVSAVMSILVGITTLGVWLALGFDSFVHEVFPALAASISVYVVMALSRPPVDDPKIGEIFSGFLSDEGSDDDVT</sequence>
<dbReference type="GO" id="GO:0015293">
    <property type="term" value="F:symporter activity"/>
    <property type="evidence" value="ECO:0007669"/>
    <property type="project" value="UniProtKB-KW"/>
</dbReference>
<feature type="transmembrane region" description="Helical" evidence="12">
    <location>
        <begin position="273"/>
        <end position="298"/>
    </location>
</feature>
<evidence type="ECO:0000256" key="8">
    <source>
        <dbReference type="ARBA" id="ARBA00023053"/>
    </source>
</evidence>
<feature type="transmembrane region" description="Helical" evidence="12">
    <location>
        <begin position="391"/>
        <end position="414"/>
    </location>
</feature>
<keyword evidence="7 12" id="KW-1133">Transmembrane helix</keyword>
<feature type="transmembrane region" description="Helical" evidence="12">
    <location>
        <begin position="45"/>
        <end position="65"/>
    </location>
</feature>
<dbReference type="InterPro" id="IPR001734">
    <property type="entry name" value="Na/solute_symporter"/>
</dbReference>
<keyword evidence="9" id="KW-0406">Ion transport</keyword>
<evidence type="ECO:0000256" key="7">
    <source>
        <dbReference type="ARBA" id="ARBA00022989"/>
    </source>
</evidence>
<feature type="transmembrane region" description="Helical" evidence="12">
    <location>
        <begin position="163"/>
        <end position="184"/>
    </location>
</feature>
<feature type="transmembrane region" description="Helical" evidence="12">
    <location>
        <begin position="71"/>
        <end position="93"/>
    </location>
</feature>
<evidence type="ECO:0000256" key="12">
    <source>
        <dbReference type="SAM" id="Phobius"/>
    </source>
</evidence>
<organism evidence="13">
    <name type="scientific">marine metagenome</name>
    <dbReference type="NCBI Taxonomy" id="408172"/>
    <lineage>
        <taxon>unclassified sequences</taxon>
        <taxon>metagenomes</taxon>
        <taxon>ecological metagenomes</taxon>
    </lineage>
</organism>
<dbReference type="PANTHER" id="PTHR48086">
    <property type="entry name" value="SODIUM/PROLINE SYMPORTER-RELATED"/>
    <property type="match status" value="1"/>
</dbReference>
<feature type="transmembrane region" description="Helical" evidence="12">
    <location>
        <begin position="421"/>
        <end position="440"/>
    </location>
</feature>
<evidence type="ECO:0000256" key="5">
    <source>
        <dbReference type="ARBA" id="ARBA00022692"/>
    </source>
</evidence>
<feature type="transmembrane region" description="Helical" evidence="12">
    <location>
        <begin position="234"/>
        <end position="252"/>
    </location>
</feature>
<feature type="transmembrane region" description="Helical" evidence="12">
    <location>
        <begin position="318"/>
        <end position="348"/>
    </location>
</feature>
<evidence type="ECO:0000256" key="9">
    <source>
        <dbReference type="ARBA" id="ARBA00023065"/>
    </source>
</evidence>
<dbReference type="InterPro" id="IPR050277">
    <property type="entry name" value="Sodium:Solute_Symporter"/>
</dbReference>
<proteinExistence type="inferred from homology"/>
<evidence type="ECO:0000256" key="3">
    <source>
        <dbReference type="ARBA" id="ARBA00022448"/>
    </source>
</evidence>
<comment type="subcellular location">
    <subcellularLocation>
        <location evidence="1">Cell membrane</location>
        <topology evidence="1">Multi-pass membrane protein</topology>
    </subcellularLocation>
</comment>